<reference evidence="4" key="1">
    <citation type="submission" date="2013-10" db="EMBL/GenBank/DDBJ databases">
        <title>Genomic analysis of the causative agents of coccidiosis in chickens.</title>
        <authorList>
            <person name="Reid A.J."/>
            <person name="Blake D."/>
            <person name="Billington K."/>
            <person name="Browne H."/>
            <person name="Dunn M."/>
            <person name="Hung S."/>
            <person name="Kawahara F."/>
            <person name="Miranda-Saavedra D."/>
            <person name="Mourier T."/>
            <person name="Nagra H."/>
            <person name="Otto T.D."/>
            <person name="Rawlings N."/>
            <person name="Sanchez A."/>
            <person name="Sanders M."/>
            <person name="Subramaniam C."/>
            <person name="Tay Y."/>
            <person name="Dear P."/>
            <person name="Doerig C."/>
            <person name="Gruber A."/>
            <person name="Parkinson J."/>
            <person name="Shirley M."/>
            <person name="Wan K.L."/>
            <person name="Berriman M."/>
            <person name="Tomley F."/>
            <person name="Pain A."/>
        </authorList>
    </citation>
    <scope>NUCLEOTIDE SEQUENCE [LARGE SCALE GENOMIC DNA]</scope>
    <source>
        <strain evidence="4">Weybridge</strain>
    </source>
</reference>
<evidence type="ECO:0000256" key="2">
    <source>
        <dbReference type="SAM" id="MobiDB-lite"/>
    </source>
</evidence>
<reference evidence="4" key="2">
    <citation type="submission" date="2013-10" db="EMBL/GenBank/DDBJ databases">
        <authorList>
            <person name="Aslett M."/>
        </authorList>
    </citation>
    <scope>NUCLEOTIDE SEQUENCE [LARGE SCALE GENOMIC DNA]</scope>
    <source>
        <strain evidence="4">Weybridge</strain>
    </source>
</reference>
<dbReference type="VEuPathDB" id="ToxoDB:EMWEY_00017180"/>
<evidence type="ECO:0000313" key="5">
    <source>
        <dbReference type="Proteomes" id="UP000030763"/>
    </source>
</evidence>
<dbReference type="RefSeq" id="XP_013335325.1">
    <property type="nucleotide sequence ID" value="XM_013479871.1"/>
</dbReference>
<accession>U6M378</accession>
<evidence type="ECO:0000256" key="3">
    <source>
        <dbReference type="SAM" id="SignalP"/>
    </source>
</evidence>
<proteinExistence type="predicted"/>
<sequence>MVGTSQRHIRPVFSAVIFATLVCLVAEGFSEIGAKGKPVLHIWRKDSGDISLHASFAGRETTENPLKRTYFHPLGKQPLPEGSKALLFPVATWDEHYYKPSSRGNTESESINADPEAFGASLSPETAQAFSLPFAQDLQKEAIKRKDTALYPEVAAVLTPARYSAALQWSISKQLRSNPWKPFFFVVLAEYAPVKNQNSSQFLGERDFALVPATQESLTDENGEPLSYPFSLPTPLQLLQSAFGDEYAVKVLANGQLSSATQSLSGSASGQAGRDATAAGSPGPPPPSEPYQMREASSAFLRWIPFGLTRKPSASEVVGELPVRSPGGEASLLESPENEEAFIEALSKSLPRRWLKAPDGRRLVIVLNDQITECRGLLHLAVNSSAGGTPVFVENSGGLDPRKLLMRLKDERIRGKKIAFLLFALGGSETMPMNTAFLDRTVLRVPKLHDIKSFLEQKEKEAAEDLASDKEELEEMKHHMERRRAHLLELEGKRKAAKLNETNINFPQVRPILFAVSNRYAYPVRMITSLTSQKFWCVFQKDSGKSGQIEAYKLRKIGQPPVFVLNQFDEYLLRFNYTEVSDLTSYAETLALELKNEPLEISIACVSPFC</sequence>
<keyword evidence="5" id="KW-1185">Reference proteome</keyword>
<feature type="compositionally biased region" description="Low complexity" evidence="2">
    <location>
        <begin position="262"/>
        <end position="273"/>
    </location>
</feature>
<evidence type="ECO:0008006" key="6">
    <source>
        <dbReference type="Google" id="ProtNLM"/>
    </source>
</evidence>
<evidence type="ECO:0000256" key="1">
    <source>
        <dbReference type="SAM" id="Coils"/>
    </source>
</evidence>
<name>U6M378_EIMMA</name>
<dbReference type="OMA" id="LRFNYTE"/>
<dbReference type="GeneID" id="25335704"/>
<organism evidence="4 5">
    <name type="scientific">Eimeria maxima</name>
    <name type="common">Coccidian parasite</name>
    <dbReference type="NCBI Taxonomy" id="5804"/>
    <lineage>
        <taxon>Eukaryota</taxon>
        <taxon>Sar</taxon>
        <taxon>Alveolata</taxon>
        <taxon>Apicomplexa</taxon>
        <taxon>Conoidasida</taxon>
        <taxon>Coccidia</taxon>
        <taxon>Eucoccidiorida</taxon>
        <taxon>Eimeriorina</taxon>
        <taxon>Eimeriidae</taxon>
        <taxon>Eimeria</taxon>
    </lineage>
</organism>
<evidence type="ECO:0000313" key="4">
    <source>
        <dbReference type="EMBL" id="CDJ58677.1"/>
    </source>
</evidence>
<dbReference type="Proteomes" id="UP000030763">
    <property type="component" value="Unassembled WGS sequence"/>
</dbReference>
<feature type="coiled-coil region" evidence="1">
    <location>
        <begin position="452"/>
        <end position="490"/>
    </location>
</feature>
<feature type="region of interest" description="Disordered" evidence="2">
    <location>
        <begin position="262"/>
        <end position="293"/>
    </location>
</feature>
<feature type="signal peptide" evidence="3">
    <location>
        <begin position="1"/>
        <end position="30"/>
    </location>
</feature>
<protein>
    <recommendedName>
        <fullName evidence="6">Transmembrane protein</fullName>
    </recommendedName>
</protein>
<keyword evidence="3" id="KW-0732">Signal</keyword>
<keyword evidence="1" id="KW-0175">Coiled coil</keyword>
<dbReference type="OrthoDB" id="346131at2759"/>
<dbReference type="AlphaFoldDB" id="U6M378"/>
<feature type="chain" id="PRO_5004673281" description="Transmembrane protein" evidence="3">
    <location>
        <begin position="31"/>
        <end position="610"/>
    </location>
</feature>
<dbReference type="EMBL" id="HG719776">
    <property type="protein sequence ID" value="CDJ58677.1"/>
    <property type="molecule type" value="Genomic_DNA"/>
</dbReference>
<gene>
    <name evidence="4" type="ORF">EMWEY_00017180</name>
</gene>